<dbReference type="HOGENOM" id="CLU_2397499_0_0_6"/>
<dbReference type="OrthoDB" id="5344363at2"/>
<dbReference type="Gene3D" id="2.30.30.400">
    <property type="entry name" value="Rof-like"/>
    <property type="match status" value="1"/>
</dbReference>
<evidence type="ECO:0000313" key="1">
    <source>
        <dbReference type="EMBL" id="EAR10009.1"/>
    </source>
</evidence>
<keyword evidence="2" id="KW-1185">Reference proteome</keyword>
<dbReference type="AlphaFoldDB" id="A4BCS7"/>
<evidence type="ECO:0000313" key="2">
    <source>
        <dbReference type="Proteomes" id="UP000005953"/>
    </source>
</evidence>
<reference evidence="1 2" key="1">
    <citation type="submission" date="2006-02" db="EMBL/GenBank/DDBJ databases">
        <authorList>
            <person name="Pinhassi J."/>
            <person name="Pedros-Alio C."/>
            <person name="Ferriera S."/>
            <person name="Johnson J."/>
            <person name="Kravitz S."/>
            <person name="Halpern A."/>
            <person name="Remington K."/>
            <person name="Beeson K."/>
            <person name="Tran B."/>
            <person name="Rogers Y.-H."/>
            <person name="Friedman R."/>
            <person name="Venter J.C."/>
        </authorList>
    </citation>
    <scope>NUCLEOTIDE SEQUENCE [LARGE SCALE GENOMIC DNA]</scope>
    <source>
        <strain evidence="1 2">MED297</strain>
    </source>
</reference>
<dbReference type="RefSeq" id="WP_008045631.1">
    <property type="nucleotide sequence ID" value="NZ_CH724152.1"/>
</dbReference>
<dbReference type="Pfam" id="PF07073">
    <property type="entry name" value="ROF"/>
    <property type="match status" value="1"/>
</dbReference>
<dbReference type="EMBL" id="AAOE01000006">
    <property type="protein sequence ID" value="EAR10009.1"/>
    <property type="molecule type" value="Genomic_DNA"/>
</dbReference>
<comment type="caution">
    <text evidence="1">The sequence shown here is derived from an EMBL/GenBank/DDBJ whole genome shotgun (WGS) entry which is preliminary data.</text>
</comment>
<name>A4BCS7_9GAMM</name>
<dbReference type="Proteomes" id="UP000005953">
    <property type="component" value="Unassembled WGS sequence"/>
</dbReference>
<accession>A4BCS7</accession>
<dbReference type="SUPFAM" id="SSF101744">
    <property type="entry name" value="Rof/RNase P subunit-like"/>
    <property type="match status" value="1"/>
</dbReference>
<sequence length="93" mass="10306">MTGSTLRCDLQDHFEHVCVLQLPVRVRLTNGTRLAGTADTLRVVQGLESLQLQSQRGIELVPLNEIATLSYPQAGQTRSTPEEHWPIVELNAS</sequence>
<dbReference type="InterPro" id="IPR038626">
    <property type="entry name" value="Rof-like_sf"/>
</dbReference>
<protein>
    <submittedName>
        <fullName evidence="1">Uncharacterized protein</fullName>
    </submittedName>
</protein>
<organism evidence="1 2">
    <name type="scientific">Reinekea blandensis MED297</name>
    <dbReference type="NCBI Taxonomy" id="314283"/>
    <lineage>
        <taxon>Bacteria</taxon>
        <taxon>Pseudomonadati</taxon>
        <taxon>Pseudomonadota</taxon>
        <taxon>Gammaproteobacteria</taxon>
        <taxon>Oceanospirillales</taxon>
        <taxon>Saccharospirillaceae</taxon>
        <taxon>Reinekea</taxon>
    </lineage>
</organism>
<dbReference type="InterPro" id="IPR023534">
    <property type="entry name" value="Rof/RNase_P-like"/>
</dbReference>
<proteinExistence type="predicted"/>
<dbReference type="InterPro" id="IPR009778">
    <property type="entry name" value="ROF"/>
</dbReference>
<gene>
    <name evidence="1" type="ORF">MED297_07971</name>
</gene>